<dbReference type="EMBL" id="MRZV01000105">
    <property type="protein sequence ID" value="PIK58712.1"/>
    <property type="molecule type" value="Genomic_DNA"/>
</dbReference>
<sequence>MVRRLPLEAIMKARHGNLTRPSSPATCGTPGHLMETSPGQLSIRRDAAPGPTTNDGCVTLGRCSFCVSSWFIFILKAINDTGFVYELPSISDPPTEVTRTTTSVTITWRPWDEETDIGDPPVVAYIPYYKMDPSQDWMSGSSIQADQTLEYPASSLESDRNYTFSVAAVRKGEGGEGPRGPPVTIKTLCIDVVPQMVTTTLTATNDVAVTWQQPTVQCSTGITQFTIYYEIEGDVSTRQEAGTADPSAESFTVDGSLLESGTTYIIAVTVTTDQESALSEGRTVTGASNIESEPPSSPVYLVALVIPFLLIVILLVVIIKRIRRKPATESKPVDSQDVDYVNAGVTDGPEDYIALEEQSRITPAQKYQDLTEKEAPTQVSRYERTILETADAHPRLCLVRVLRDRQTTNMRMSTSEKQMLGNYQAFSARPAM</sequence>
<comment type="caution">
    <text evidence="3">The sequence shown here is derived from an EMBL/GenBank/DDBJ whole genome shotgun (WGS) entry which is preliminary data.</text>
</comment>
<dbReference type="InterPro" id="IPR013783">
    <property type="entry name" value="Ig-like_fold"/>
</dbReference>
<dbReference type="Gene3D" id="2.60.40.10">
    <property type="entry name" value="Immunoglobulins"/>
    <property type="match status" value="2"/>
</dbReference>
<evidence type="ECO:0000313" key="3">
    <source>
        <dbReference type="EMBL" id="PIK58712.1"/>
    </source>
</evidence>
<protein>
    <submittedName>
        <fullName evidence="3">Putative tyrosine-protein kinase</fullName>
    </submittedName>
</protein>
<name>A0A2G8LEP9_STIJA</name>
<keyword evidence="1" id="KW-1133">Transmembrane helix</keyword>
<dbReference type="SUPFAM" id="SSF49265">
    <property type="entry name" value="Fibronectin type III"/>
    <property type="match status" value="1"/>
</dbReference>
<keyword evidence="1" id="KW-0472">Membrane</keyword>
<keyword evidence="1" id="KW-0812">Transmembrane</keyword>
<organism evidence="3 4">
    <name type="scientific">Stichopus japonicus</name>
    <name type="common">Sea cucumber</name>
    <dbReference type="NCBI Taxonomy" id="307972"/>
    <lineage>
        <taxon>Eukaryota</taxon>
        <taxon>Metazoa</taxon>
        <taxon>Echinodermata</taxon>
        <taxon>Eleutherozoa</taxon>
        <taxon>Echinozoa</taxon>
        <taxon>Holothuroidea</taxon>
        <taxon>Aspidochirotacea</taxon>
        <taxon>Aspidochirotida</taxon>
        <taxon>Stichopodidae</taxon>
        <taxon>Apostichopus</taxon>
    </lineage>
</organism>
<keyword evidence="4" id="KW-1185">Reference proteome</keyword>
<evidence type="ECO:0000256" key="1">
    <source>
        <dbReference type="SAM" id="Phobius"/>
    </source>
</evidence>
<gene>
    <name evidence="3" type="ORF">BSL78_04395</name>
</gene>
<feature type="domain" description="Fibronectin type-III" evidence="2">
    <location>
        <begin position="90"/>
        <end position="190"/>
    </location>
</feature>
<accession>A0A2G8LEP9</accession>
<reference evidence="3 4" key="1">
    <citation type="journal article" date="2017" name="PLoS Biol.">
        <title>The sea cucumber genome provides insights into morphological evolution and visceral regeneration.</title>
        <authorList>
            <person name="Zhang X."/>
            <person name="Sun L."/>
            <person name="Yuan J."/>
            <person name="Sun Y."/>
            <person name="Gao Y."/>
            <person name="Zhang L."/>
            <person name="Li S."/>
            <person name="Dai H."/>
            <person name="Hamel J.F."/>
            <person name="Liu C."/>
            <person name="Yu Y."/>
            <person name="Liu S."/>
            <person name="Lin W."/>
            <person name="Guo K."/>
            <person name="Jin S."/>
            <person name="Xu P."/>
            <person name="Storey K.B."/>
            <person name="Huan P."/>
            <person name="Zhang T."/>
            <person name="Zhou Y."/>
            <person name="Zhang J."/>
            <person name="Lin C."/>
            <person name="Li X."/>
            <person name="Xing L."/>
            <person name="Huo D."/>
            <person name="Sun M."/>
            <person name="Wang L."/>
            <person name="Mercier A."/>
            <person name="Li F."/>
            <person name="Yang H."/>
            <person name="Xiang J."/>
        </authorList>
    </citation>
    <scope>NUCLEOTIDE SEQUENCE [LARGE SCALE GENOMIC DNA]</scope>
    <source>
        <strain evidence="3">Shaxun</strain>
        <tissue evidence="3">Muscle</tissue>
    </source>
</reference>
<dbReference type="SMART" id="SM00060">
    <property type="entry name" value="FN3"/>
    <property type="match status" value="2"/>
</dbReference>
<evidence type="ECO:0000259" key="2">
    <source>
        <dbReference type="PROSITE" id="PS50853"/>
    </source>
</evidence>
<dbReference type="PANTHER" id="PTHR26391">
    <property type="entry name" value="INACTIVE TYROSINE-PROTEIN KINASE 7"/>
    <property type="match status" value="1"/>
</dbReference>
<feature type="domain" description="Fibronectin type-III" evidence="2">
    <location>
        <begin position="193"/>
        <end position="289"/>
    </location>
</feature>
<dbReference type="OrthoDB" id="10191399at2759"/>
<proteinExistence type="predicted"/>
<dbReference type="GO" id="GO:0016301">
    <property type="term" value="F:kinase activity"/>
    <property type="evidence" value="ECO:0007669"/>
    <property type="project" value="UniProtKB-KW"/>
</dbReference>
<dbReference type="AlphaFoldDB" id="A0A2G8LEP9"/>
<dbReference type="Proteomes" id="UP000230750">
    <property type="component" value="Unassembled WGS sequence"/>
</dbReference>
<feature type="transmembrane region" description="Helical" evidence="1">
    <location>
        <begin position="299"/>
        <end position="319"/>
    </location>
</feature>
<dbReference type="CDD" id="cd00063">
    <property type="entry name" value="FN3"/>
    <property type="match status" value="1"/>
</dbReference>
<evidence type="ECO:0000313" key="4">
    <source>
        <dbReference type="Proteomes" id="UP000230750"/>
    </source>
</evidence>
<dbReference type="PROSITE" id="PS50853">
    <property type="entry name" value="FN3"/>
    <property type="match status" value="2"/>
</dbReference>
<dbReference type="PANTHER" id="PTHR26391:SF18">
    <property type="entry name" value="PROTEIN KINASE RECEPTOR TIE-1, PUTATIVE-RELATED"/>
    <property type="match status" value="1"/>
</dbReference>
<keyword evidence="3" id="KW-0808">Transferase</keyword>
<dbReference type="InterPro" id="IPR003961">
    <property type="entry name" value="FN3_dom"/>
</dbReference>
<keyword evidence="3" id="KW-0418">Kinase</keyword>
<dbReference type="InterPro" id="IPR036116">
    <property type="entry name" value="FN3_sf"/>
</dbReference>